<evidence type="ECO:0000313" key="4">
    <source>
        <dbReference type="Proteomes" id="UP000001798"/>
    </source>
</evidence>
<dbReference type="InterPro" id="IPR009571">
    <property type="entry name" value="SUR7/Rim9-like_fungi"/>
</dbReference>
<feature type="region of interest" description="Disordered" evidence="1">
    <location>
        <begin position="1"/>
        <end position="42"/>
    </location>
</feature>
<feature type="transmembrane region" description="Helical" evidence="2">
    <location>
        <begin position="62"/>
        <end position="85"/>
    </location>
</feature>
<name>A0A384JFJ9_BOTFB</name>
<dbReference type="KEGG" id="bfu:BCIN_04g05480"/>
<dbReference type="AlphaFoldDB" id="A0A384JFJ9"/>
<dbReference type="OMA" id="QGITHCS"/>
<evidence type="ECO:0000256" key="1">
    <source>
        <dbReference type="SAM" id="MobiDB-lite"/>
    </source>
</evidence>
<dbReference type="PANTHER" id="PTHR28019">
    <property type="entry name" value="CELL MEMBRANE PROTEIN YLR413W-RELATED"/>
    <property type="match status" value="1"/>
</dbReference>
<evidence type="ECO:0000313" key="3">
    <source>
        <dbReference type="EMBL" id="ATZ49395.1"/>
    </source>
</evidence>
<feature type="transmembrane region" description="Helical" evidence="2">
    <location>
        <begin position="192"/>
        <end position="216"/>
    </location>
</feature>
<dbReference type="GO" id="GO:0051285">
    <property type="term" value="C:cell cortex of cell tip"/>
    <property type="evidence" value="ECO:0007669"/>
    <property type="project" value="TreeGrafter"/>
</dbReference>
<dbReference type="GeneID" id="5438265"/>
<feature type="region of interest" description="Disordered" evidence="1">
    <location>
        <begin position="323"/>
        <end position="345"/>
    </location>
</feature>
<reference evidence="3 4" key="2">
    <citation type="journal article" date="2012" name="Eukaryot. Cell">
        <title>Genome update of Botrytis cinerea strains B05.10 and T4.</title>
        <authorList>
            <person name="Staats M."/>
            <person name="van Kan J.A."/>
        </authorList>
    </citation>
    <scope>NUCLEOTIDE SEQUENCE [LARGE SCALE GENOMIC DNA]</scope>
    <source>
        <strain evidence="3 4">B05.10</strain>
    </source>
</reference>
<feature type="compositionally biased region" description="Basic residues" evidence="1">
    <location>
        <begin position="326"/>
        <end position="339"/>
    </location>
</feature>
<reference evidence="3" key="4">
    <citation type="submission" date="2017-12" db="EMBL/GenBank/DDBJ databases">
        <authorList>
            <person name="van Kan J."/>
        </authorList>
    </citation>
    <scope>NUCLEOTIDE SEQUENCE</scope>
    <source>
        <strain evidence="3">B05.10</strain>
    </source>
</reference>
<reference evidence="3 4" key="1">
    <citation type="journal article" date="2011" name="PLoS Genet.">
        <title>Genomic analysis of the necrotrophic fungal pathogens Sclerotinia sclerotiorum and Botrytis cinerea.</title>
        <authorList>
            <person name="Amselem J."/>
            <person name="Cuomo C.A."/>
            <person name="van Kan J.A."/>
            <person name="Viaud M."/>
            <person name="Benito E.P."/>
            <person name="Couloux A."/>
            <person name="Coutinho P.M."/>
            <person name="de Vries R.P."/>
            <person name="Dyer P.S."/>
            <person name="Fillinger S."/>
            <person name="Fournier E."/>
            <person name="Gout L."/>
            <person name="Hahn M."/>
            <person name="Kohn L."/>
            <person name="Lapalu N."/>
            <person name="Plummer K.M."/>
            <person name="Pradier J.M."/>
            <person name="Quevillon E."/>
            <person name="Sharon A."/>
            <person name="Simon A."/>
            <person name="ten Have A."/>
            <person name="Tudzynski B."/>
            <person name="Tudzynski P."/>
            <person name="Wincker P."/>
            <person name="Andrew M."/>
            <person name="Anthouard V."/>
            <person name="Beever R.E."/>
            <person name="Beffa R."/>
            <person name="Benoit I."/>
            <person name="Bouzid O."/>
            <person name="Brault B."/>
            <person name="Chen Z."/>
            <person name="Choquer M."/>
            <person name="Collemare J."/>
            <person name="Cotton P."/>
            <person name="Danchin E.G."/>
            <person name="Da Silva C."/>
            <person name="Gautier A."/>
            <person name="Giraud C."/>
            <person name="Giraud T."/>
            <person name="Gonzalez C."/>
            <person name="Grossetete S."/>
            <person name="Guldener U."/>
            <person name="Henrissat B."/>
            <person name="Howlett B.J."/>
            <person name="Kodira C."/>
            <person name="Kretschmer M."/>
            <person name="Lappartient A."/>
            <person name="Leroch M."/>
            <person name="Levis C."/>
            <person name="Mauceli E."/>
            <person name="Neuveglise C."/>
            <person name="Oeser B."/>
            <person name="Pearson M."/>
            <person name="Poulain J."/>
            <person name="Poussereau N."/>
            <person name="Quesneville H."/>
            <person name="Rascle C."/>
            <person name="Schumacher J."/>
            <person name="Segurens B."/>
            <person name="Sexton A."/>
            <person name="Silva E."/>
            <person name="Sirven C."/>
            <person name="Soanes D.M."/>
            <person name="Talbot N.J."/>
            <person name="Templeton M."/>
            <person name="Yandava C."/>
            <person name="Yarden O."/>
            <person name="Zeng Q."/>
            <person name="Rollins J.A."/>
            <person name="Lebrun M.H."/>
            <person name="Dickman M."/>
        </authorList>
    </citation>
    <scope>NUCLEOTIDE SEQUENCE [LARGE SCALE GENOMIC DNA]</scope>
    <source>
        <strain evidence="3 4">B05.10</strain>
    </source>
</reference>
<evidence type="ECO:0000256" key="2">
    <source>
        <dbReference type="SAM" id="Phobius"/>
    </source>
</evidence>
<dbReference type="PANTHER" id="PTHR28019:SF2">
    <property type="entry name" value="CELL MEMBRANE PROTEIN YLR413W-RELATED"/>
    <property type="match status" value="1"/>
</dbReference>
<accession>A0A384JFJ9</accession>
<dbReference type="VEuPathDB" id="FungiDB:Bcin04g05480"/>
<sequence>MGFLPNRKRQEAIPAQQAGTIAPEGRTTDKSSDRTLTPGDNSHHVSTAGVDIKRATKARKRAIYVTSFLYFVAIIFLILTIIGNINNRAVIRDTWFFRLDLTNIIPESVGGGITLQNSLARSLGLHDFYQVGLWNFCEGYNDEGITACSTPRNLYWFNPVDILLNELLAGATIALPAEINNILSLIRIASHIMFGFFITGIVMCFCNIFLSFFTIYSRWISGFYAIWTFITALLTTTAAIIATVMFIIFRNVVTSQAGLNIGASIGTQMFAFMWVGASCAIIAWVIHVGMCCCGASRRDVKSGRRMGSRKAYSSGVMPMGMEEKRGGKKRTIPGFGRRKTAGEVV</sequence>
<evidence type="ECO:0008006" key="5">
    <source>
        <dbReference type="Google" id="ProtNLM"/>
    </source>
</evidence>
<dbReference type="EMBL" id="CP009808">
    <property type="protein sequence ID" value="ATZ49394.1"/>
    <property type="molecule type" value="Genomic_DNA"/>
</dbReference>
<dbReference type="Proteomes" id="UP000001798">
    <property type="component" value="Chromosome 4"/>
</dbReference>
<feature type="transmembrane region" description="Helical" evidence="2">
    <location>
        <begin position="269"/>
        <end position="296"/>
    </location>
</feature>
<dbReference type="GO" id="GO:0005886">
    <property type="term" value="C:plasma membrane"/>
    <property type="evidence" value="ECO:0007669"/>
    <property type="project" value="InterPro"/>
</dbReference>
<keyword evidence="2" id="KW-0812">Transmembrane</keyword>
<keyword evidence="2" id="KW-0472">Membrane</keyword>
<dbReference type="RefSeq" id="XP_024548451.1">
    <property type="nucleotide sequence ID" value="XM_024692672.1"/>
</dbReference>
<keyword evidence="4" id="KW-1185">Reference proteome</keyword>
<dbReference type="RefSeq" id="XP_001557684.1">
    <property type="nucleotide sequence ID" value="XM_001557634.2"/>
</dbReference>
<feature type="transmembrane region" description="Helical" evidence="2">
    <location>
        <begin position="223"/>
        <end position="249"/>
    </location>
</feature>
<protein>
    <recommendedName>
        <fullName evidence="5">Integral membrane protein</fullName>
    </recommendedName>
</protein>
<dbReference type="Pfam" id="PF06687">
    <property type="entry name" value="SUR7"/>
    <property type="match status" value="1"/>
</dbReference>
<dbReference type="OrthoDB" id="2327445at2759"/>
<keyword evidence="2" id="KW-1133">Transmembrane helix</keyword>
<gene>
    <name evidence="3" type="ORF">BCIN_04g05480</name>
</gene>
<organism evidence="3 4">
    <name type="scientific">Botryotinia fuckeliana (strain B05.10)</name>
    <name type="common">Noble rot fungus</name>
    <name type="synonym">Botrytis cinerea</name>
    <dbReference type="NCBI Taxonomy" id="332648"/>
    <lineage>
        <taxon>Eukaryota</taxon>
        <taxon>Fungi</taxon>
        <taxon>Dikarya</taxon>
        <taxon>Ascomycota</taxon>
        <taxon>Pezizomycotina</taxon>
        <taxon>Leotiomycetes</taxon>
        <taxon>Helotiales</taxon>
        <taxon>Sclerotiniaceae</taxon>
        <taxon>Botrytis</taxon>
    </lineage>
</organism>
<dbReference type="InterPro" id="IPR052413">
    <property type="entry name" value="SUR7_domain"/>
</dbReference>
<proteinExistence type="predicted"/>
<dbReference type="GO" id="GO:0031505">
    <property type="term" value="P:fungal-type cell wall organization"/>
    <property type="evidence" value="ECO:0007669"/>
    <property type="project" value="TreeGrafter"/>
</dbReference>
<reference evidence="3 4" key="3">
    <citation type="journal article" date="2017" name="Mol. Plant Pathol.">
        <title>A gapless genome sequence of the fungus Botrytis cinerea.</title>
        <authorList>
            <person name="Van Kan J.A."/>
            <person name="Stassen J.H."/>
            <person name="Mosbach A."/>
            <person name="Van Der Lee T.A."/>
            <person name="Faino L."/>
            <person name="Farmer A.D."/>
            <person name="Papasotiriou D.G."/>
            <person name="Zhou S."/>
            <person name="Seidl M.F."/>
            <person name="Cottam E."/>
            <person name="Edel D."/>
            <person name="Hahn M."/>
            <person name="Schwartz D.C."/>
            <person name="Dietrich R.A."/>
            <person name="Widdison S."/>
            <person name="Scalliet G."/>
        </authorList>
    </citation>
    <scope>NUCLEOTIDE SEQUENCE [LARGE SCALE GENOMIC DNA]</scope>
    <source>
        <strain evidence="3 4">B05.10</strain>
    </source>
</reference>
<dbReference type="EMBL" id="CP009808">
    <property type="protein sequence ID" value="ATZ49395.1"/>
    <property type="molecule type" value="Genomic_DNA"/>
</dbReference>